<accession>A0AAD7SCU1</accession>
<evidence type="ECO:0000313" key="2">
    <source>
        <dbReference type="Proteomes" id="UP001221898"/>
    </source>
</evidence>
<dbReference type="EMBL" id="JAINUG010000078">
    <property type="protein sequence ID" value="KAJ8400232.1"/>
    <property type="molecule type" value="Genomic_DNA"/>
</dbReference>
<comment type="caution">
    <text evidence="1">The sequence shown here is derived from an EMBL/GenBank/DDBJ whole genome shotgun (WGS) entry which is preliminary data.</text>
</comment>
<gene>
    <name evidence="1" type="ORF">AAFF_G00399260</name>
</gene>
<reference evidence="1" key="1">
    <citation type="journal article" date="2023" name="Science">
        <title>Genome structures resolve the early diversification of teleost fishes.</title>
        <authorList>
            <person name="Parey E."/>
            <person name="Louis A."/>
            <person name="Montfort J."/>
            <person name="Bouchez O."/>
            <person name="Roques C."/>
            <person name="Iampietro C."/>
            <person name="Lluch J."/>
            <person name="Castinel A."/>
            <person name="Donnadieu C."/>
            <person name="Desvignes T."/>
            <person name="Floi Bucao C."/>
            <person name="Jouanno E."/>
            <person name="Wen M."/>
            <person name="Mejri S."/>
            <person name="Dirks R."/>
            <person name="Jansen H."/>
            <person name="Henkel C."/>
            <person name="Chen W.J."/>
            <person name="Zahm M."/>
            <person name="Cabau C."/>
            <person name="Klopp C."/>
            <person name="Thompson A.W."/>
            <person name="Robinson-Rechavi M."/>
            <person name="Braasch I."/>
            <person name="Lecointre G."/>
            <person name="Bobe J."/>
            <person name="Postlethwait J.H."/>
            <person name="Berthelot C."/>
            <person name="Roest Crollius H."/>
            <person name="Guiguen Y."/>
        </authorList>
    </citation>
    <scope>NUCLEOTIDE SEQUENCE</scope>
    <source>
        <strain evidence="1">NC1722</strain>
    </source>
</reference>
<organism evidence="1 2">
    <name type="scientific">Aldrovandia affinis</name>
    <dbReference type="NCBI Taxonomy" id="143900"/>
    <lineage>
        <taxon>Eukaryota</taxon>
        <taxon>Metazoa</taxon>
        <taxon>Chordata</taxon>
        <taxon>Craniata</taxon>
        <taxon>Vertebrata</taxon>
        <taxon>Euteleostomi</taxon>
        <taxon>Actinopterygii</taxon>
        <taxon>Neopterygii</taxon>
        <taxon>Teleostei</taxon>
        <taxon>Notacanthiformes</taxon>
        <taxon>Halosauridae</taxon>
        <taxon>Aldrovandia</taxon>
    </lineage>
</organism>
<name>A0AAD7SCU1_9TELE</name>
<protein>
    <submittedName>
        <fullName evidence="1">Uncharacterized protein</fullName>
    </submittedName>
</protein>
<proteinExistence type="predicted"/>
<dbReference type="AlphaFoldDB" id="A0AAD7SCU1"/>
<evidence type="ECO:0000313" key="1">
    <source>
        <dbReference type="EMBL" id="KAJ8400232.1"/>
    </source>
</evidence>
<sequence length="88" mass="9381">MRYSCATGLHGAVPGALEMIGGFCGADRLCLFVPVGLARGPEDTKSRAWGADRGTQIAWSFLKPTLNGRVQLHAKLSRTTEQATTVCC</sequence>
<dbReference type="Proteomes" id="UP001221898">
    <property type="component" value="Unassembled WGS sequence"/>
</dbReference>
<keyword evidence="2" id="KW-1185">Reference proteome</keyword>